<accession>A0A919RLG6</accession>
<protein>
    <submittedName>
        <fullName evidence="1">Uncharacterized protein</fullName>
    </submittedName>
</protein>
<sequence>MSFLARRFNLAPEQTSPVSAATEGSETLVFASPSVERAFDFTVTAQLTYRPNGRSSRWSPDQEEINHVGDLARRMIRHLTAAHSIFTADTAEKAVNAQLSSRFPEAARVDMAVVSRWNVAVELELPEEVKAVVRTHLLNVYEIKARAEAAETRVAKLQESSAIWEKLLAETSDSAFARYAIRLTDDPNKAADVVEQMLDARRADAERLLTLMTDIVKAQQSAGVYDLVLASDSALRAAFQRLGIALPPPAPDSLFAPLSSPS</sequence>
<proteinExistence type="predicted"/>
<dbReference type="Proteomes" id="UP000606172">
    <property type="component" value="Unassembled WGS sequence"/>
</dbReference>
<name>A0A919RLG6_9ACTN</name>
<gene>
    <name evidence="1" type="ORF">Ssi02_52460</name>
</gene>
<evidence type="ECO:0000313" key="2">
    <source>
        <dbReference type="Proteomes" id="UP000606172"/>
    </source>
</evidence>
<dbReference type="EMBL" id="BOOW01000032">
    <property type="protein sequence ID" value="GII95015.1"/>
    <property type="molecule type" value="Genomic_DNA"/>
</dbReference>
<dbReference type="AlphaFoldDB" id="A0A919RLG6"/>
<keyword evidence="2" id="KW-1185">Reference proteome</keyword>
<dbReference type="RefSeq" id="WP_204030041.1">
    <property type="nucleotide sequence ID" value="NZ_BOOW01000032.1"/>
</dbReference>
<evidence type="ECO:0000313" key="1">
    <source>
        <dbReference type="EMBL" id="GII95015.1"/>
    </source>
</evidence>
<organism evidence="1 2">
    <name type="scientific">Sinosporangium siamense</name>
    <dbReference type="NCBI Taxonomy" id="1367973"/>
    <lineage>
        <taxon>Bacteria</taxon>
        <taxon>Bacillati</taxon>
        <taxon>Actinomycetota</taxon>
        <taxon>Actinomycetes</taxon>
        <taxon>Streptosporangiales</taxon>
        <taxon>Streptosporangiaceae</taxon>
        <taxon>Sinosporangium</taxon>
    </lineage>
</organism>
<reference evidence="1" key="1">
    <citation type="submission" date="2021-01" db="EMBL/GenBank/DDBJ databases">
        <title>Whole genome shotgun sequence of Sinosporangium siamense NBRC 109515.</title>
        <authorList>
            <person name="Komaki H."/>
            <person name="Tamura T."/>
        </authorList>
    </citation>
    <scope>NUCLEOTIDE SEQUENCE</scope>
    <source>
        <strain evidence="1">NBRC 109515</strain>
    </source>
</reference>
<comment type="caution">
    <text evidence="1">The sequence shown here is derived from an EMBL/GenBank/DDBJ whole genome shotgun (WGS) entry which is preliminary data.</text>
</comment>